<dbReference type="PANTHER" id="PTHR43344:SF2">
    <property type="entry name" value="PHOSPHOSERINE PHOSPHATASE"/>
    <property type="match status" value="1"/>
</dbReference>
<evidence type="ECO:0000256" key="6">
    <source>
        <dbReference type="ARBA" id="ARBA00022801"/>
    </source>
</evidence>
<proteinExistence type="predicted"/>
<evidence type="ECO:0000256" key="1">
    <source>
        <dbReference type="ARBA" id="ARBA00001946"/>
    </source>
</evidence>
<dbReference type="EMBL" id="JBHSCX010000006">
    <property type="protein sequence ID" value="MFC4362400.1"/>
    <property type="molecule type" value="Genomic_DNA"/>
</dbReference>
<dbReference type="InterPro" id="IPR023214">
    <property type="entry name" value="HAD_sf"/>
</dbReference>
<dbReference type="CDD" id="cd01427">
    <property type="entry name" value="HAD_like"/>
    <property type="match status" value="1"/>
</dbReference>
<dbReference type="InterPro" id="IPR050582">
    <property type="entry name" value="HAD-like_SerB"/>
</dbReference>
<evidence type="ECO:0000313" key="12">
    <source>
        <dbReference type="Proteomes" id="UP001595840"/>
    </source>
</evidence>
<comment type="pathway">
    <text evidence="2">Amino-acid biosynthesis; L-serine biosynthesis; L-serine from 3-phospho-D-glycerate: step 3/3.</text>
</comment>
<keyword evidence="6 11" id="KW-0378">Hydrolase</keyword>
<dbReference type="PANTHER" id="PTHR43344">
    <property type="entry name" value="PHOSPHOSERINE PHOSPHATASE"/>
    <property type="match status" value="1"/>
</dbReference>
<dbReference type="PROSITE" id="PS51257">
    <property type="entry name" value="PROKAR_LIPOPROTEIN"/>
    <property type="match status" value="1"/>
</dbReference>
<comment type="catalytic activity">
    <reaction evidence="9">
        <text>O-phospho-L-serine + H2O = L-serine + phosphate</text>
        <dbReference type="Rhea" id="RHEA:21208"/>
        <dbReference type="ChEBI" id="CHEBI:15377"/>
        <dbReference type="ChEBI" id="CHEBI:33384"/>
        <dbReference type="ChEBI" id="CHEBI:43474"/>
        <dbReference type="ChEBI" id="CHEBI:57524"/>
        <dbReference type="EC" id="3.1.3.3"/>
    </reaction>
</comment>
<dbReference type="EC" id="3.1.3.3" evidence="3"/>
<evidence type="ECO:0000256" key="4">
    <source>
        <dbReference type="ARBA" id="ARBA00022605"/>
    </source>
</evidence>
<keyword evidence="12" id="KW-1185">Reference proteome</keyword>
<protein>
    <recommendedName>
        <fullName evidence="3">phosphoserine phosphatase</fullName>
        <ecNumber evidence="3">3.1.3.3</ecNumber>
    </recommendedName>
</protein>
<evidence type="ECO:0000256" key="10">
    <source>
        <dbReference type="ARBA" id="ARBA00048523"/>
    </source>
</evidence>
<keyword evidence="7" id="KW-0460">Magnesium</keyword>
<sequence length="349" mass="39481">MKPFTYNSNPRLLLAFIISTLLLGLLACKDQTSIASSLPSWHDNENSQRLFQFITDVSNTNNKLYVAPKDRIAVFDNDGTLWSEQPAYFQLLFAMDRVRALAESSPELKAQWLEQQPYKAVLENDMKALAASGEKGLIELVMASHTGNDSATSEEYAAVVTQWIKTAKHPSTGKAYTDMVFQPMLELMSLLREKDFKVYIVSGGGVDFMRPWAEQVYGVAPENVIGSSVKLEYEYRNGNPVILRRPKLNFINDKAGKPIAIHQHIGKRPILAFGNSDGDLQMLQWTDANSLPHLSAYIHHTDAEREWAYDQDSPIGQLKQGLTQAAEKNWLVVDMKKDWRKIYPNDQNQ</sequence>
<evidence type="ECO:0000313" key="11">
    <source>
        <dbReference type="EMBL" id="MFC4362400.1"/>
    </source>
</evidence>
<dbReference type="SUPFAM" id="SSF56784">
    <property type="entry name" value="HAD-like"/>
    <property type="match status" value="1"/>
</dbReference>
<comment type="catalytic activity">
    <reaction evidence="10">
        <text>O-phospho-D-serine + H2O = D-serine + phosphate</text>
        <dbReference type="Rhea" id="RHEA:24873"/>
        <dbReference type="ChEBI" id="CHEBI:15377"/>
        <dbReference type="ChEBI" id="CHEBI:35247"/>
        <dbReference type="ChEBI" id="CHEBI:43474"/>
        <dbReference type="ChEBI" id="CHEBI:58680"/>
        <dbReference type="EC" id="3.1.3.3"/>
    </reaction>
</comment>
<organism evidence="11 12">
    <name type="scientific">Simiduia curdlanivorans</name>
    <dbReference type="NCBI Taxonomy" id="1492769"/>
    <lineage>
        <taxon>Bacteria</taxon>
        <taxon>Pseudomonadati</taxon>
        <taxon>Pseudomonadota</taxon>
        <taxon>Gammaproteobacteria</taxon>
        <taxon>Cellvibrionales</taxon>
        <taxon>Cellvibrionaceae</taxon>
        <taxon>Simiduia</taxon>
    </lineage>
</organism>
<evidence type="ECO:0000256" key="5">
    <source>
        <dbReference type="ARBA" id="ARBA00022723"/>
    </source>
</evidence>
<evidence type="ECO:0000256" key="8">
    <source>
        <dbReference type="ARBA" id="ARBA00023299"/>
    </source>
</evidence>
<evidence type="ECO:0000256" key="2">
    <source>
        <dbReference type="ARBA" id="ARBA00005135"/>
    </source>
</evidence>
<dbReference type="GO" id="GO:0016787">
    <property type="term" value="F:hydrolase activity"/>
    <property type="evidence" value="ECO:0007669"/>
    <property type="project" value="UniProtKB-KW"/>
</dbReference>
<evidence type="ECO:0000256" key="3">
    <source>
        <dbReference type="ARBA" id="ARBA00012640"/>
    </source>
</evidence>
<dbReference type="Gene3D" id="3.40.50.1000">
    <property type="entry name" value="HAD superfamily/HAD-like"/>
    <property type="match status" value="1"/>
</dbReference>
<comment type="cofactor">
    <cofactor evidence="1">
        <name>Mg(2+)</name>
        <dbReference type="ChEBI" id="CHEBI:18420"/>
    </cofactor>
</comment>
<comment type="caution">
    <text evidence="11">The sequence shown here is derived from an EMBL/GenBank/DDBJ whole genome shotgun (WGS) entry which is preliminary data.</text>
</comment>
<accession>A0ABV8V5C4</accession>
<dbReference type="Proteomes" id="UP001595840">
    <property type="component" value="Unassembled WGS sequence"/>
</dbReference>
<dbReference type="RefSeq" id="WP_290260563.1">
    <property type="nucleotide sequence ID" value="NZ_JAUFQG010000004.1"/>
</dbReference>
<keyword evidence="8" id="KW-0718">Serine biosynthesis</keyword>
<reference evidence="12" key="1">
    <citation type="journal article" date="2019" name="Int. J. Syst. Evol. Microbiol.">
        <title>The Global Catalogue of Microorganisms (GCM) 10K type strain sequencing project: providing services to taxonomists for standard genome sequencing and annotation.</title>
        <authorList>
            <consortium name="The Broad Institute Genomics Platform"/>
            <consortium name="The Broad Institute Genome Sequencing Center for Infectious Disease"/>
            <person name="Wu L."/>
            <person name="Ma J."/>
        </authorList>
    </citation>
    <scope>NUCLEOTIDE SEQUENCE [LARGE SCALE GENOMIC DNA]</scope>
    <source>
        <strain evidence="12">CECT 8570</strain>
    </source>
</reference>
<keyword evidence="4" id="KW-0028">Amino-acid biosynthesis</keyword>
<evidence type="ECO:0000256" key="7">
    <source>
        <dbReference type="ARBA" id="ARBA00022842"/>
    </source>
</evidence>
<dbReference type="InterPro" id="IPR036412">
    <property type="entry name" value="HAD-like_sf"/>
</dbReference>
<keyword evidence="5" id="KW-0479">Metal-binding</keyword>
<gene>
    <name evidence="11" type="ORF">ACFOX3_08805</name>
</gene>
<evidence type="ECO:0000256" key="9">
    <source>
        <dbReference type="ARBA" id="ARBA00048138"/>
    </source>
</evidence>
<name>A0ABV8V5C4_9GAMM</name>
<dbReference type="Pfam" id="PF12710">
    <property type="entry name" value="HAD"/>
    <property type="match status" value="1"/>
</dbReference>